<organism evidence="8 9">
    <name type="scientific">Xylaria arbuscula</name>
    <dbReference type="NCBI Taxonomy" id="114810"/>
    <lineage>
        <taxon>Eukaryota</taxon>
        <taxon>Fungi</taxon>
        <taxon>Dikarya</taxon>
        <taxon>Ascomycota</taxon>
        <taxon>Pezizomycotina</taxon>
        <taxon>Sordariomycetes</taxon>
        <taxon>Xylariomycetidae</taxon>
        <taxon>Xylariales</taxon>
        <taxon>Xylariaceae</taxon>
        <taxon>Xylaria</taxon>
    </lineage>
</organism>
<dbReference type="EMBL" id="JANPWZ010001609">
    <property type="protein sequence ID" value="KAJ3564503.1"/>
    <property type="molecule type" value="Genomic_DNA"/>
</dbReference>
<evidence type="ECO:0000313" key="9">
    <source>
        <dbReference type="Proteomes" id="UP001148614"/>
    </source>
</evidence>
<dbReference type="AlphaFoldDB" id="A0A9W8TIX0"/>
<protein>
    <recommendedName>
        <fullName evidence="3">UTP--glucose-1-phosphate uridylyltransferase</fullName>
        <ecNumber evidence="3">2.7.7.9</ecNumber>
    </recommendedName>
    <alternativeName>
        <fullName evidence="6">UDP-glucose pyrophosphorylase</fullName>
    </alternativeName>
</protein>
<name>A0A9W8TIX0_9PEZI</name>
<evidence type="ECO:0000313" key="8">
    <source>
        <dbReference type="EMBL" id="KAJ3564503.1"/>
    </source>
</evidence>
<evidence type="ECO:0000256" key="5">
    <source>
        <dbReference type="ARBA" id="ARBA00022695"/>
    </source>
</evidence>
<keyword evidence="4" id="KW-0808">Transferase</keyword>
<evidence type="ECO:0000256" key="2">
    <source>
        <dbReference type="ARBA" id="ARBA00010401"/>
    </source>
</evidence>
<evidence type="ECO:0000256" key="3">
    <source>
        <dbReference type="ARBA" id="ARBA00012415"/>
    </source>
</evidence>
<evidence type="ECO:0000256" key="4">
    <source>
        <dbReference type="ARBA" id="ARBA00022679"/>
    </source>
</evidence>
<proteinExistence type="inferred from homology"/>
<dbReference type="GO" id="GO:0006011">
    <property type="term" value="P:UDP-alpha-D-glucose metabolic process"/>
    <property type="evidence" value="ECO:0007669"/>
    <property type="project" value="InterPro"/>
</dbReference>
<comment type="catalytic activity">
    <reaction evidence="7">
        <text>alpha-D-glucose 1-phosphate + UTP + H(+) = UDP-alpha-D-glucose + diphosphate</text>
        <dbReference type="Rhea" id="RHEA:19889"/>
        <dbReference type="ChEBI" id="CHEBI:15378"/>
        <dbReference type="ChEBI" id="CHEBI:33019"/>
        <dbReference type="ChEBI" id="CHEBI:46398"/>
        <dbReference type="ChEBI" id="CHEBI:58601"/>
        <dbReference type="ChEBI" id="CHEBI:58885"/>
        <dbReference type="EC" id="2.7.7.9"/>
    </reaction>
</comment>
<comment type="caution">
    <text evidence="8">The sequence shown here is derived from an EMBL/GenBank/DDBJ whole genome shotgun (WGS) entry which is preliminary data.</text>
</comment>
<accession>A0A9W8TIX0</accession>
<comment type="function">
    <text evidence="1">Plays a central role as a glucosyl donor in cellular metabolic pathways.</text>
</comment>
<dbReference type="EC" id="2.7.7.9" evidence="3"/>
<dbReference type="CDD" id="cd00897">
    <property type="entry name" value="UGPase_euk"/>
    <property type="match status" value="1"/>
</dbReference>
<keyword evidence="9" id="KW-1185">Reference proteome</keyword>
<dbReference type="FunFam" id="2.160.10.10:FF:000001">
    <property type="entry name" value="UTP--glucose-1-phosphate uridylyltransferase"/>
    <property type="match status" value="1"/>
</dbReference>
<dbReference type="PANTHER" id="PTHR43511">
    <property type="match status" value="1"/>
</dbReference>
<dbReference type="GO" id="GO:0003983">
    <property type="term" value="F:UTP:glucose-1-phosphate uridylyltransferase activity"/>
    <property type="evidence" value="ECO:0007669"/>
    <property type="project" value="UniProtKB-EC"/>
</dbReference>
<evidence type="ECO:0000256" key="6">
    <source>
        <dbReference type="ARBA" id="ARBA00031959"/>
    </source>
</evidence>
<dbReference type="InterPro" id="IPR016267">
    <property type="entry name" value="UDPGP_trans"/>
</dbReference>
<dbReference type="SUPFAM" id="SSF53448">
    <property type="entry name" value="Nucleotide-diphospho-sugar transferases"/>
    <property type="match status" value="1"/>
</dbReference>
<keyword evidence="5" id="KW-0548">Nucleotidyltransferase</keyword>
<dbReference type="VEuPathDB" id="FungiDB:F4678DRAFT_471606"/>
<dbReference type="InterPro" id="IPR029044">
    <property type="entry name" value="Nucleotide-diphossugar_trans"/>
</dbReference>
<sequence>MPRISKDAACSTYLETKLEVNPHLGASNSTTATTICPAAELLHTAAYRPGAPAVERVAECRELGTPEILAPSSLMANCPVVILVAGAFSDLPLLPLTYPPVTASDLLLFLSLDNGPGNQERVAFSPQAPAWRNPSTPKTTYLFPHMPSYKTTKTTVLMSPNKAFENASTNVAAAQMRNSLTELAETVKDPEQKKLFETEMDNFFSLFRRYLNDKAKGNAVDWDRIAPPAQGQVVDYEDLANSESVGFLNKLAVLKLNGGLGTSMGCVGPKSVIEVRDGMSFLDMSVRQVEYLNRTYNTNVPFILMNSFNTNDDTAAIIKKYEGHNVDILTFNQSRYPRIFKDSLLPVPKSFDSAISEWYPPGHGDVFESLYNSGVLDQLIERGIEIIFLSNVDNLGAVVDLRVLQHMVETEAEYIMELTNKTKADVKGGTIIDYEGSVRLLEIAQVPKEHTNEFKSIKKFKYFNTNNIWMNVKAIKRVVENNELEMEIIPNGKSIPGDKKGESDISILQLETAVGAAIRHFKNAHGVNVPRRRFLPVKTCSDLMLVKSDLYAVKHGQLQMNPSRFGGAPLIKLGSDFKKVSDFQKRIPSIPKIIELDHLTITGNVNLHRGVTLKGTVIIVATEGSTIDIPPGSILENVVVQGSLRLLEH</sequence>
<dbReference type="Pfam" id="PF01704">
    <property type="entry name" value="UDPGP"/>
    <property type="match status" value="1"/>
</dbReference>
<dbReference type="Gene3D" id="3.90.550.10">
    <property type="entry name" value="Spore Coat Polysaccharide Biosynthesis Protein SpsA, Chain A"/>
    <property type="match status" value="1"/>
</dbReference>
<comment type="similarity">
    <text evidence="2">Belongs to the UDPGP type 1 family.</text>
</comment>
<dbReference type="InterPro" id="IPR002618">
    <property type="entry name" value="UDPGP_fam"/>
</dbReference>
<evidence type="ECO:0000256" key="7">
    <source>
        <dbReference type="ARBA" id="ARBA00048128"/>
    </source>
</evidence>
<gene>
    <name evidence="8" type="ORF">NPX13_g7818</name>
</gene>
<dbReference type="Gene3D" id="2.160.10.10">
    <property type="entry name" value="Hexapeptide repeat proteins"/>
    <property type="match status" value="1"/>
</dbReference>
<reference evidence="8" key="1">
    <citation type="submission" date="2022-07" db="EMBL/GenBank/DDBJ databases">
        <title>Genome Sequence of Xylaria arbuscula.</title>
        <authorList>
            <person name="Buettner E."/>
        </authorList>
    </citation>
    <scope>NUCLEOTIDE SEQUENCE</scope>
    <source>
        <strain evidence="8">VT107</strain>
    </source>
</reference>
<dbReference type="Proteomes" id="UP001148614">
    <property type="component" value="Unassembled WGS sequence"/>
</dbReference>
<evidence type="ECO:0000256" key="1">
    <source>
        <dbReference type="ARBA" id="ARBA00003449"/>
    </source>
</evidence>
<dbReference type="FunFam" id="3.90.550.10:FF:000002">
    <property type="entry name" value="UTP--glucose-1-phosphate uridylyltransferase"/>
    <property type="match status" value="1"/>
</dbReference>